<accession>A0ABT8W4N0</accession>
<evidence type="ECO:0000313" key="1">
    <source>
        <dbReference type="EMBL" id="MDO3723128.1"/>
    </source>
</evidence>
<keyword evidence="2" id="KW-1185">Reference proteome</keyword>
<name>A0ABT8W4N0_9GAMM</name>
<reference evidence="1" key="1">
    <citation type="submission" date="2023-07" db="EMBL/GenBank/DDBJ databases">
        <title>Marinobacter sp. chi1 genome sequencing and assembly.</title>
        <authorList>
            <person name="Park S."/>
        </authorList>
    </citation>
    <scope>NUCLEOTIDE SEQUENCE</scope>
    <source>
        <strain evidence="1">Chi1</strain>
    </source>
</reference>
<sequence length="426" mass="45652">MRLSTEWSLADANIAYTEDGNRVILSGSQSWGRGDVTLNVTRSEVRNDTQFYDGLRIGFEGVEAGYRINGLRVASEDSELKDGTELLLALGFYPAYEFELDGHLTLGPGGTSGEGITINSDVQIRNGKAAVIAAPYDEGSGEMSQKGLWLTELDYDSHVRDMTIDLTDEGLAIIKGEAWGTMNIGNLRVGDKDTGQSIGRFELQKYETGSSMMIMPGGAGTVCAGGMGVTALACQATGGRWEDRGEEGVTIRLKQIFARALSDEKKNALTWETNRQIGDGGNLVNGTGTQLVINDIYTSDGGDFDGDGMEDNTFGIQTELAIDIYQTKVVKKSTGTDAKGVVGARGDEKIMDSSAPGGYRYVSNPTTDEKQNRPLGFAVSARTQFKELSINNVDLVHPAGGSQTAIYGVNLHNVDIRANLTATPIP</sequence>
<dbReference type="EMBL" id="JAUMIS010000003">
    <property type="protein sequence ID" value="MDO3723128.1"/>
    <property type="molecule type" value="Genomic_DNA"/>
</dbReference>
<organism evidence="1 2">
    <name type="scientific">Marinobacter suaedae</name>
    <dbReference type="NCBI Taxonomy" id="3057675"/>
    <lineage>
        <taxon>Bacteria</taxon>
        <taxon>Pseudomonadati</taxon>
        <taxon>Pseudomonadota</taxon>
        <taxon>Gammaproteobacteria</taxon>
        <taxon>Pseudomonadales</taxon>
        <taxon>Marinobacteraceae</taxon>
        <taxon>Marinobacter</taxon>
    </lineage>
</organism>
<proteinExistence type="predicted"/>
<gene>
    <name evidence="1" type="ORF">QVZ43_15515</name>
</gene>
<evidence type="ECO:0000313" key="2">
    <source>
        <dbReference type="Proteomes" id="UP001168640"/>
    </source>
</evidence>
<protein>
    <submittedName>
        <fullName evidence="1">Uncharacterized protein</fullName>
    </submittedName>
</protein>
<dbReference type="RefSeq" id="WP_302910678.1">
    <property type="nucleotide sequence ID" value="NZ_JAUMIS010000003.1"/>
</dbReference>
<comment type="caution">
    <text evidence="1">The sequence shown here is derived from an EMBL/GenBank/DDBJ whole genome shotgun (WGS) entry which is preliminary data.</text>
</comment>
<dbReference type="Proteomes" id="UP001168640">
    <property type="component" value="Unassembled WGS sequence"/>
</dbReference>